<reference evidence="1 2" key="1">
    <citation type="submission" date="2019-06" db="EMBL/GenBank/DDBJ databases">
        <title>WGS assembly of Gossypium darwinii.</title>
        <authorList>
            <person name="Chen Z.J."/>
            <person name="Sreedasyam A."/>
            <person name="Ando A."/>
            <person name="Song Q."/>
            <person name="De L."/>
            <person name="Hulse-Kemp A."/>
            <person name="Ding M."/>
            <person name="Ye W."/>
            <person name="Kirkbride R."/>
            <person name="Jenkins J."/>
            <person name="Plott C."/>
            <person name="Lovell J."/>
            <person name="Lin Y.-M."/>
            <person name="Vaughn R."/>
            <person name="Liu B."/>
            <person name="Li W."/>
            <person name="Simpson S."/>
            <person name="Scheffler B."/>
            <person name="Saski C."/>
            <person name="Grover C."/>
            <person name="Hu G."/>
            <person name="Conover J."/>
            <person name="Carlson J."/>
            <person name="Shu S."/>
            <person name="Boston L."/>
            <person name="Williams M."/>
            <person name="Peterson D."/>
            <person name="Mcgee K."/>
            <person name="Jones D."/>
            <person name="Wendel J."/>
            <person name="Stelly D."/>
            <person name="Grimwood J."/>
            <person name="Schmutz J."/>
        </authorList>
    </citation>
    <scope>NUCLEOTIDE SEQUENCE [LARGE SCALE GENOMIC DNA]</scope>
    <source>
        <strain evidence="1">1808015.09</strain>
    </source>
</reference>
<sequence>MHTDKTAATIALGALFPCWSGRLPGWPSLTLPFSFSDPFHYSIELKNIMDFCINYVRNLKSSEKRVLGLSH</sequence>
<name>A0A5D2AQP9_GOSDA</name>
<dbReference type="Proteomes" id="UP000323506">
    <property type="component" value="Chromosome D11"/>
</dbReference>
<keyword evidence="2" id="KW-1185">Reference proteome</keyword>
<organism evidence="1 2">
    <name type="scientific">Gossypium darwinii</name>
    <name type="common">Darwin's cotton</name>
    <name type="synonym">Gossypium barbadense var. darwinii</name>
    <dbReference type="NCBI Taxonomy" id="34276"/>
    <lineage>
        <taxon>Eukaryota</taxon>
        <taxon>Viridiplantae</taxon>
        <taxon>Streptophyta</taxon>
        <taxon>Embryophyta</taxon>
        <taxon>Tracheophyta</taxon>
        <taxon>Spermatophyta</taxon>
        <taxon>Magnoliopsida</taxon>
        <taxon>eudicotyledons</taxon>
        <taxon>Gunneridae</taxon>
        <taxon>Pentapetalae</taxon>
        <taxon>rosids</taxon>
        <taxon>malvids</taxon>
        <taxon>Malvales</taxon>
        <taxon>Malvaceae</taxon>
        <taxon>Malvoideae</taxon>
        <taxon>Gossypium</taxon>
    </lineage>
</organism>
<evidence type="ECO:0000313" key="2">
    <source>
        <dbReference type="Proteomes" id="UP000323506"/>
    </source>
</evidence>
<dbReference type="AlphaFoldDB" id="A0A5D2AQP9"/>
<gene>
    <name evidence="1" type="ORF">ES288_D11G278100v1</name>
</gene>
<evidence type="ECO:0000313" key="1">
    <source>
        <dbReference type="EMBL" id="TYG46708.1"/>
    </source>
</evidence>
<dbReference type="EMBL" id="CM017711">
    <property type="protein sequence ID" value="TYG46708.1"/>
    <property type="molecule type" value="Genomic_DNA"/>
</dbReference>
<proteinExistence type="predicted"/>
<accession>A0A5D2AQP9</accession>
<protein>
    <submittedName>
        <fullName evidence="1">Uncharacterized protein</fullName>
    </submittedName>
</protein>